<reference evidence="2 3" key="1">
    <citation type="submission" date="2016-04" db="EMBL/GenBank/DDBJ databases">
        <title>Complete genome sequence of natural rubber-degrading, novel Gram-negative bacterium, Rhizobacter gummiphilus strain NS21.</title>
        <authorList>
            <person name="Tabata M."/>
            <person name="Kasai D."/>
            <person name="Fukuda M."/>
        </authorList>
    </citation>
    <scope>NUCLEOTIDE SEQUENCE [LARGE SCALE GENOMIC DNA]</scope>
    <source>
        <strain evidence="2 3">NS21</strain>
    </source>
</reference>
<dbReference type="RefSeq" id="WP_085749965.1">
    <property type="nucleotide sequence ID" value="NZ_BSPR01000008.1"/>
</dbReference>
<gene>
    <name evidence="2" type="ORF">A4W93_07130</name>
</gene>
<accession>A0A1W6L658</accession>
<name>A0A1W6L658_9BURK</name>
<dbReference type="STRING" id="946333.A4W93_07130"/>
<dbReference type="Pfam" id="PF09995">
    <property type="entry name" value="MPAB_Lcp_cat"/>
    <property type="match status" value="1"/>
</dbReference>
<keyword evidence="3" id="KW-1185">Reference proteome</keyword>
<dbReference type="PANTHER" id="PTHR36124">
    <property type="match status" value="1"/>
</dbReference>
<dbReference type="AlphaFoldDB" id="A0A1W6L658"/>
<evidence type="ECO:0000313" key="3">
    <source>
        <dbReference type="Proteomes" id="UP000193427"/>
    </source>
</evidence>
<dbReference type="GO" id="GO:0016491">
    <property type="term" value="F:oxidoreductase activity"/>
    <property type="evidence" value="ECO:0007669"/>
    <property type="project" value="InterPro"/>
</dbReference>
<organism evidence="2 3">
    <name type="scientific">Piscinibacter gummiphilus</name>
    <dbReference type="NCBI Taxonomy" id="946333"/>
    <lineage>
        <taxon>Bacteria</taxon>
        <taxon>Pseudomonadati</taxon>
        <taxon>Pseudomonadota</taxon>
        <taxon>Betaproteobacteria</taxon>
        <taxon>Burkholderiales</taxon>
        <taxon>Sphaerotilaceae</taxon>
        <taxon>Piscinibacter</taxon>
    </lineage>
</organism>
<evidence type="ECO:0000259" key="1">
    <source>
        <dbReference type="Pfam" id="PF09995"/>
    </source>
</evidence>
<dbReference type="OrthoDB" id="836517at2"/>
<dbReference type="InterPro" id="IPR018713">
    <property type="entry name" value="MPAB/Lcp_cat_dom"/>
</dbReference>
<sequence length="303" mass="35208">MTTGCPLHSLPHRRRFWQAHAPSVQEEIASLDAVRDCQRIVHLLYAHEFPFDLLRSTELALFHTYGSRTVSGLLDRTAEFANRGQKRYDDTRLLIGQFMECGWDGELGERSIAQMNHIHSFFSIRNEDYLFVLWTFIEFPVKWMADFAWRAFTPHEEAAWFHYWCEIGRRMGMTDIPADKAAFDAFVAEYEAREFIYDPANQRVADSTMRVMAAWLPWPLRGLVTWSVLSLVPERLHPAIGHTAPPRWYAALVRGALRLRGRLHRRAPLERAPKLLVNHVNRTYPGNTYTVESLGPPYAKRPD</sequence>
<dbReference type="Proteomes" id="UP000193427">
    <property type="component" value="Chromosome"/>
</dbReference>
<evidence type="ECO:0000313" key="2">
    <source>
        <dbReference type="EMBL" id="ARN19702.1"/>
    </source>
</evidence>
<dbReference type="InterPro" id="IPR046366">
    <property type="entry name" value="MPAB"/>
</dbReference>
<protein>
    <recommendedName>
        <fullName evidence="1">ER-bound oxygenase mpaB/mpaB'/Rubber oxygenase catalytic domain-containing protein</fullName>
    </recommendedName>
</protein>
<proteinExistence type="predicted"/>
<feature type="domain" description="ER-bound oxygenase mpaB/mpaB'/Rubber oxygenase catalytic" evidence="1">
    <location>
        <begin position="123"/>
        <end position="254"/>
    </location>
</feature>
<dbReference type="KEGG" id="rgu:A4W93_07130"/>
<dbReference type="EMBL" id="CP015118">
    <property type="protein sequence ID" value="ARN19702.1"/>
    <property type="molecule type" value="Genomic_DNA"/>
</dbReference>
<dbReference type="PANTHER" id="PTHR36124:SF1">
    <property type="entry name" value="ER-BOUND OXYGENASE MPAB_MPAB'_RUBBER OXYGENASE CATALYTIC DOMAIN-CONTAINING PROTEIN"/>
    <property type="match status" value="1"/>
</dbReference>